<dbReference type="EMBL" id="CP050292">
    <property type="protein sequence ID" value="QND75435.1"/>
    <property type="molecule type" value="Genomic_DNA"/>
</dbReference>
<evidence type="ECO:0000313" key="2">
    <source>
        <dbReference type="Proteomes" id="UP000515291"/>
    </source>
</evidence>
<accession>A0A7G6U8V3</accession>
<gene>
    <name evidence="1" type="ORF">HB776_13150</name>
</gene>
<dbReference type="Pfam" id="PF21820">
    <property type="entry name" value="DUF6886"/>
    <property type="match status" value="1"/>
</dbReference>
<dbReference type="InterPro" id="IPR049253">
    <property type="entry name" value="DUF6886"/>
</dbReference>
<proteinExistence type="predicted"/>
<name>A0A7G6U8V3_9BRAD</name>
<sequence length="181" mass="20958">MRLFHFSEENNIEVFMPRQVEVATPRAEGQEWLNGPLIWAIDDWHAPMYLFPRDCPRIFVWPTASTTPEYLTAYKKMTTCRMVAHIELSWLDRLSHTTIYRYELSPDGFESLDDAGMWISRTPSMPLNMERIDNIEKALEAAGVELRVLPSLKTLAPLWETSLHVSGIRLRNAWDGPITLP</sequence>
<dbReference type="RefSeq" id="WP_184519708.1">
    <property type="nucleotide sequence ID" value="NZ_CP050292.1"/>
</dbReference>
<dbReference type="KEGG" id="trb:HB776_13150"/>
<dbReference type="AlphaFoldDB" id="A0A7G6U8V3"/>
<protein>
    <submittedName>
        <fullName evidence="1">Uncharacterized protein</fullName>
    </submittedName>
</protein>
<dbReference type="Proteomes" id="UP000515291">
    <property type="component" value="Chromosome"/>
</dbReference>
<reference evidence="2" key="1">
    <citation type="journal article" date="2020" name="Mol. Plant Microbe">
        <title>Rhizobial microsymbionts of the narrowly endemic Oxytropis species growing in Kamchatka are characterized by significant genetic diversity and possess a set of genes that are associated with T3SS and T6SS secretion systems and can affect the development of symbiosis.</title>
        <authorList>
            <person name="Safronova V."/>
            <person name="Guro P."/>
            <person name="Sazanova A."/>
            <person name="Kuznetsova I."/>
            <person name="Belimov A."/>
            <person name="Yakubov V."/>
            <person name="Chirak E."/>
            <person name="Afonin A."/>
            <person name="Gogolev Y."/>
            <person name="Andronov E."/>
            <person name="Tikhonovich I."/>
        </authorList>
    </citation>
    <scope>NUCLEOTIDE SEQUENCE [LARGE SCALE GENOMIC DNA]</scope>
    <source>
        <strain evidence="2">581</strain>
    </source>
</reference>
<evidence type="ECO:0000313" key="1">
    <source>
        <dbReference type="EMBL" id="QND75435.1"/>
    </source>
</evidence>
<organism evidence="1 2">
    <name type="scientific">Tardiphaga robiniae</name>
    <dbReference type="NCBI Taxonomy" id="943830"/>
    <lineage>
        <taxon>Bacteria</taxon>
        <taxon>Pseudomonadati</taxon>
        <taxon>Pseudomonadota</taxon>
        <taxon>Alphaproteobacteria</taxon>
        <taxon>Hyphomicrobiales</taxon>
        <taxon>Nitrobacteraceae</taxon>
        <taxon>Tardiphaga</taxon>
    </lineage>
</organism>